<evidence type="ECO:0000313" key="1">
    <source>
        <dbReference type="EMBL" id="KAH7977816.1"/>
    </source>
</evidence>
<keyword evidence="2" id="KW-1185">Reference proteome</keyword>
<evidence type="ECO:0000313" key="2">
    <source>
        <dbReference type="Proteomes" id="UP000821865"/>
    </source>
</evidence>
<accession>A0ACB8DU50</accession>
<dbReference type="EMBL" id="CM023470">
    <property type="protein sequence ID" value="KAH7977816.1"/>
    <property type="molecule type" value="Genomic_DNA"/>
</dbReference>
<comment type="caution">
    <text evidence="1">The sequence shown here is derived from an EMBL/GenBank/DDBJ whole genome shotgun (WGS) entry which is preliminary data.</text>
</comment>
<protein>
    <submittedName>
        <fullName evidence="1">Uncharacterized protein</fullName>
    </submittedName>
</protein>
<sequence>MTVATALPRSSKTTAMVPSTVTSSATRTKWCGAGNVAKNYDDLGSASATDTCCRDHDHSEDSIPAFGTEHGITNYMIYTIVGVGGRLRKGARHYGVGRRLQIRNWNRSPAAKAKATARGHSCKPRNRTQGPLRAGGNYGQRSPPHAAACPWYIVSEQRA</sequence>
<dbReference type="Proteomes" id="UP000821865">
    <property type="component" value="Chromosome 1"/>
</dbReference>
<gene>
    <name evidence="1" type="ORF">HPB49_003691</name>
</gene>
<reference evidence="1" key="1">
    <citation type="submission" date="2020-05" db="EMBL/GenBank/DDBJ databases">
        <title>Large-scale comparative analyses of tick genomes elucidate their genetic diversity and vector capacities.</title>
        <authorList>
            <person name="Jia N."/>
            <person name="Wang J."/>
            <person name="Shi W."/>
            <person name="Du L."/>
            <person name="Sun Y."/>
            <person name="Zhan W."/>
            <person name="Jiang J."/>
            <person name="Wang Q."/>
            <person name="Zhang B."/>
            <person name="Ji P."/>
            <person name="Sakyi L.B."/>
            <person name="Cui X."/>
            <person name="Yuan T."/>
            <person name="Jiang B."/>
            <person name="Yang W."/>
            <person name="Lam T.T.-Y."/>
            <person name="Chang Q."/>
            <person name="Ding S."/>
            <person name="Wang X."/>
            <person name="Zhu J."/>
            <person name="Ruan X."/>
            <person name="Zhao L."/>
            <person name="Wei J."/>
            <person name="Que T."/>
            <person name="Du C."/>
            <person name="Cheng J."/>
            <person name="Dai P."/>
            <person name="Han X."/>
            <person name="Huang E."/>
            <person name="Gao Y."/>
            <person name="Liu J."/>
            <person name="Shao H."/>
            <person name="Ye R."/>
            <person name="Li L."/>
            <person name="Wei W."/>
            <person name="Wang X."/>
            <person name="Wang C."/>
            <person name="Yang T."/>
            <person name="Huo Q."/>
            <person name="Li W."/>
            <person name="Guo W."/>
            <person name="Chen H."/>
            <person name="Zhou L."/>
            <person name="Ni X."/>
            <person name="Tian J."/>
            <person name="Zhou Y."/>
            <person name="Sheng Y."/>
            <person name="Liu T."/>
            <person name="Pan Y."/>
            <person name="Xia L."/>
            <person name="Li J."/>
            <person name="Zhao F."/>
            <person name="Cao W."/>
        </authorList>
    </citation>
    <scope>NUCLEOTIDE SEQUENCE</scope>
    <source>
        <strain evidence="1">Dsil-2018</strain>
    </source>
</reference>
<proteinExistence type="predicted"/>
<name>A0ACB8DU50_DERSI</name>
<organism evidence="1 2">
    <name type="scientific">Dermacentor silvarum</name>
    <name type="common">Tick</name>
    <dbReference type="NCBI Taxonomy" id="543639"/>
    <lineage>
        <taxon>Eukaryota</taxon>
        <taxon>Metazoa</taxon>
        <taxon>Ecdysozoa</taxon>
        <taxon>Arthropoda</taxon>
        <taxon>Chelicerata</taxon>
        <taxon>Arachnida</taxon>
        <taxon>Acari</taxon>
        <taxon>Parasitiformes</taxon>
        <taxon>Ixodida</taxon>
        <taxon>Ixodoidea</taxon>
        <taxon>Ixodidae</taxon>
        <taxon>Rhipicephalinae</taxon>
        <taxon>Dermacentor</taxon>
    </lineage>
</organism>